<dbReference type="Gene3D" id="3.40.50.720">
    <property type="entry name" value="NAD(P)-binding Rossmann-like Domain"/>
    <property type="match status" value="1"/>
</dbReference>
<dbReference type="InterPro" id="IPR052711">
    <property type="entry name" value="Zinc_ADH-like"/>
</dbReference>
<dbReference type="SUPFAM" id="SSF50129">
    <property type="entry name" value="GroES-like"/>
    <property type="match status" value="1"/>
</dbReference>
<dbReference type="Proteomes" id="UP000481858">
    <property type="component" value="Unassembled WGS sequence"/>
</dbReference>
<keyword evidence="3" id="KW-1185">Reference proteome</keyword>
<feature type="domain" description="Enoyl reductase (ER)" evidence="1">
    <location>
        <begin position="18"/>
        <end position="342"/>
    </location>
</feature>
<dbReference type="InterPro" id="IPR013149">
    <property type="entry name" value="ADH-like_C"/>
</dbReference>
<dbReference type="SMART" id="SM00829">
    <property type="entry name" value="PKS_ER"/>
    <property type="match status" value="1"/>
</dbReference>
<dbReference type="PANTHER" id="PTHR45033">
    <property type="match status" value="1"/>
</dbReference>
<dbReference type="InParanoid" id="A0A7C8MTJ1"/>
<name>A0A7C8MTJ1_9PEZI</name>
<reference evidence="2 3" key="1">
    <citation type="submission" date="2019-12" db="EMBL/GenBank/DDBJ databases">
        <title>Draft genome sequence of the ascomycete Xylaria multiplex DSM 110363.</title>
        <authorList>
            <person name="Buettner E."/>
            <person name="Kellner H."/>
        </authorList>
    </citation>
    <scope>NUCLEOTIDE SEQUENCE [LARGE SCALE GENOMIC DNA]</scope>
    <source>
        <strain evidence="2 3">DSM 110363</strain>
    </source>
</reference>
<dbReference type="SUPFAM" id="SSF51735">
    <property type="entry name" value="NAD(P)-binding Rossmann-fold domains"/>
    <property type="match status" value="1"/>
</dbReference>
<proteinExistence type="predicted"/>
<dbReference type="InterPro" id="IPR011032">
    <property type="entry name" value="GroES-like_sf"/>
</dbReference>
<evidence type="ECO:0000313" key="3">
    <source>
        <dbReference type="Proteomes" id="UP000481858"/>
    </source>
</evidence>
<sequence length="362" mass="38288">MAVPSSQKQWTVTGTGKGLETLQYGDGEVPKVGDNEVLIKLHAASLNYRDLIIPRGQYPFPTNFPVVAASDGAGEVIDVGPKVSKWKKGDKVVTLFNQGHQFGAIDIAATGTGVGGVVDGTLRQYAVYNETGLVRAPKNLSYAEAATLTCAGLTSWNALYGLKAIKPGDSVLVQGTGGVSLFALQFAKAAGATVIATTSSKDKEEIVKKLGADHVINYREDVNWGETARNLTGGVGVDIVIEVGGAGTLEQSLKAIKFEGTIAIIGFLGGAKIEASIIECLVRICTARGVYVGSRQQMEEMVAAIEANDIHPVLDSKVFTLEQAKEAYEYQWAKGHVGKISITITHNPSKSSPSEASLRSHL</sequence>
<dbReference type="CDD" id="cd08276">
    <property type="entry name" value="MDR7"/>
    <property type="match status" value="1"/>
</dbReference>
<evidence type="ECO:0000313" key="2">
    <source>
        <dbReference type="EMBL" id="KAF2968213.1"/>
    </source>
</evidence>
<dbReference type="Pfam" id="PF00107">
    <property type="entry name" value="ADH_zinc_N"/>
    <property type="match status" value="1"/>
</dbReference>
<dbReference type="Pfam" id="PF08240">
    <property type="entry name" value="ADH_N"/>
    <property type="match status" value="1"/>
</dbReference>
<protein>
    <recommendedName>
        <fullName evidence="1">Enoyl reductase (ER) domain-containing protein</fullName>
    </recommendedName>
</protein>
<gene>
    <name evidence="2" type="ORF">GQX73_g5375</name>
</gene>
<dbReference type="InterPro" id="IPR036291">
    <property type="entry name" value="NAD(P)-bd_dom_sf"/>
</dbReference>
<dbReference type="PANTHER" id="PTHR45033:SF2">
    <property type="entry name" value="ZINC-TYPE ALCOHOL DEHYDROGENASE-LIKE PROTEIN C1773.06C"/>
    <property type="match status" value="1"/>
</dbReference>
<dbReference type="InterPro" id="IPR013154">
    <property type="entry name" value="ADH-like_N"/>
</dbReference>
<comment type="caution">
    <text evidence="2">The sequence shown here is derived from an EMBL/GenBank/DDBJ whole genome shotgun (WGS) entry which is preliminary data.</text>
</comment>
<dbReference type="Gene3D" id="3.90.180.10">
    <property type="entry name" value="Medium-chain alcohol dehydrogenases, catalytic domain"/>
    <property type="match status" value="1"/>
</dbReference>
<dbReference type="OrthoDB" id="9930022at2759"/>
<dbReference type="InterPro" id="IPR020843">
    <property type="entry name" value="ER"/>
</dbReference>
<dbReference type="AlphaFoldDB" id="A0A7C8MTJ1"/>
<organism evidence="2 3">
    <name type="scientific">Xylaria multiplex</name>
    <dbReference type="NCBI Taxonomy" id="323545"/>
    <lineage>
        <taxon>Eukaryota</taxon>
        <taxon>Fungi</taxon>
        <taxon>Dikarya</taxon>
        <taxon>Ascomycota</taxon>
        <taxon>Pezizomycotina</taxon>
        <taxon>Sordariomycetes</taxon>
        <taxon>Xylariomycetidae</taxon>
        <taxon>Xylariales</taxon>
        <taxon>Xylariaceae</taxon>
        <taxon>Xylaria</taxon>
    </lineage>
</organism>
<evidence type="ECO:0000259" key="1">
    <source>
        <dbReference type="SMART" id="SM00829"/>
    </source>
</evidence>
<accession>A0A7C8MTJ1</accession>
<dbReference type="GO" id="GO:0016491">
    <property type="term" value="F:oxidoreductase activity"/>
    <property type="evidence" value="ECO:0007669"/>
    <property type="project" value="InterPro"/>
</dbReference>
<dbReference type="EMBL" id="WUBL01000055">
    <property type="protein sequence ID" value="KAF2968213.1"/>
    <property type="molecule type" value="Genomic_DNA"/>
</dbReference>